<dbReference type="GO" id="GO:0003700">
    <property type="term" value="F:DNA-binding transcription factor activity"/>
    <property type="evidence" value="ECO:0007669"/>
    <property type="project" value="InterPro"/>
</dbReference>
<evidence type="ECO:0000259" key="5">
    <source>
        <dbReference type="PROSITE" id="PS50931"/>
    </source>
</evidence>
<dbReference type="InterPro" id="IPR050389">
    <property type="entry name" value="LysR-type_TF"/>
</dbReference>
<dbReference type="GO" id="GO:0003677">
    <property type="term" value="F:DNA binding"/>
    <property type="evidence" value="ECO:0007669"/>
    <property type="project" value="UniProtKB-KW"/>
</dbReference>
<dbReference type="SUPFAM" id="SSF46785">
    <property type="entry name" value="Winged helix' DNA-binding domain"/>
    <property type="match status" value="1"/>
</dbReference>
<dbReference type="Proteomes" id="UP000249493">
    <property type="component" value="Unassembled WGS sequence"/>
</dbReference>
<reference evidence="6 7" key="1">
    <citation type="submission" date="2018-06" db="EMBL/GenBank/DDBJ databases">
        <authorList>
            <person name="Zhirakovskaya E."/>
        </authorList>
    </citation>
    <scope>NUCLEOTIDE SEQUENCE [LARGE SCALE GENOMIC DNA]</scope>
    <source>
        <strain evidence="6 7">LY3</strain>
    </source>
</reference>
<keyword evidence="2" id="KW-0805">Transcription regulation</keyword>
<evidence type="ECO:0000256" key="3">
    <source>
        <dbReference type="ARBA" id="ARBA00023125"/>
    </source>
</evidence>
<dbReference type="Pfam" id="PF00126">
    <property type="entry name" value="HTH_1"/>
    <property type="match status" value="1"/>
</dbReference>
<dbReference type="InterPro" id="IPR000847">
    <property type="entry name" value="LysR_HTH_N"/>
</dbReference>
<dbReference type="Gene3D" id="1.10.10.10">
    <property type="entry name" value="Winged helix-like DNA-binding domain superfamily/Winged helix DNA-binding domain"/>
    <property type="match status" value="1"/>
</dbReference>
<sequence>MSNKELSACASPPDIRYLAQFNLNCLVVFATIYIERNITRTSEVLSISQPAVSNSLCKLRTQFNDRLFYRRDRQMVPTVTADEIAKTLLPLLGDFQSLLNRFTEN</sequence>
<dbReference type="AlphaFoldDB" id="A0A327MP87"/>
<comment type="caution">
    <text evidence="6">The sequence shown here is derived from an EMBL/GenBank/DDBJ whole genome shotgun (WGS) entry which is preliminary data.</text>
</comment>
<name>A0A327MP87_PSEFL</name>
<dbReference type="InterPro" id="IPR036390">
    <property type="entry name" value="WH_DNA-bd_sf"/>
</dbReference>
<proteinExistence type="inferred from homology"/>
<dbReference type="PANTHER" id="PTHR30118:SF15">
    <property type="entry name" value="TRANSCRIPTIONAL REGULATORY PROTEIN"/>
    <property type="match status" value="1"/>
</dbReference>
<evidence type="ECO:0000256" key="4">
    <source>
        <dbReference type="ARBA" id="ARBA00023163"/>
    </source>
</evidence>
<evidence type="ECO:0000256" key="2">
    <source>
        <dbReference type="ARBA" id="ARBA00023015"/>
    </source>
</evidence>
<evidence type="ECO:0000313" key="6">
    <source>
        <dbReference type="EMBL" id="RAI64780.1"/>
    </source>
</evidence>
<dbReference type="PROSITE" id="PS50931">
    <property type="entry name" value="HTH_LYSR"/>
    <property type="match status" value="1"/>
</dbReference>
<keyword evidence="3" id="KW-0238">DNA-binding</keyword>
<feature type="domain" description="HTH lysR-type" evidence="5">
    <location>
        <begin position="21"/>
        <end position="78"/>
    </location>
</feature>
<dbReference type="EMBL" id="QLIN01000014">
    <property type="protein sequence ID" value="RAI64780.1"/>
    <property type="molecule type" value="Genomic_DNA"/>
</dbReference>
<protein>
    <submittedName>
        <fullName evidence="6">LysR family transcriptional regulator</fullName>
    </submittedName>
</protein>
<keyword evidence="4" id="KW-0804">Transcription</keyword>
<comment type="similarity">
    <text evidence="1">Belongs to the LysR transcriptional regulatory family.</text>
</comment>
<evidence type="ECO:0000256" key="1">
    <source>
        <dbReference type="ARBA" id="ARBA00009437"/>
    </source>
</evidence>
<dbReference type="InterPro" id="IPR036388">
    <property type="entry name" value="WH-like_DNA-bd_sf"/>
</dbReference>
<dbReference type="PANTHER" id="PTHR30118">
    <property type="entry name" value="HTH-TYPE TRANSCRIPTIONAL REGULATOR LEUO-RELATED"/>
    <property type="match status" value="1"/>
</dbReference>
<dbReference type="PRINTS" id="PR00039">
    <property type="entry name" value="HTHLYSR"/>
</dbReference>
<accession>A0A327MP87</accession>
<evidence type="ECO:0000313" key="7">
    <source>
        <dbReference type="Proteomes" id="UP000249493"/>
    </source>
</evidence>
<dbReference type="RefSeq" id="WP_111287564.1">
    <property type="nucleotide sequence ID" value="NZ_QLIN01000014.1"/>
</dbReference>
<gene>
    <name evidence="6" type="ORF">DOZ80_25270</name>
</gene>
<organism evidence="6 7">
    <name type="scientific">Pseudomonas fluorescens</name>
    <dbReference type="NCBI Taxonomy" id="294"/>
    <lineage>
        <taxon>Bacteria</taxon>
        <taxon>Pseudomonadati</taxon>
        <taxon>Pseudomonadota</taxon>
        <taxon>Gammaproteobacteria</taxon>
        <taxon>Pseudomonadales</taxon>
        <taxon>Pseudomonadaceae</taxon>
        <taxon>Pseudomonas</taxon>
    </lineage>
</organism>